<organism evidence="2 3">
    <name type="scientific">Afipia massiliensis</name>
    <dbReference type="NCBI Taxonomy" id="211460"/>
    <lineage>
        <taxon>Bacteria</taxon>
        <taxon>Pseudomonadati</taxon>
        <taxon>Pseudomonadota</taxon>
        <taxon>Alphaproteobacteria</taxon>
        <taxon>Hyphomicrobiales</taxon>
        <taxon>Nitrobacteraceae</taxon>
        <taxon>Afipia</taxon>
    </lineage>
</organism>
<name>A0A840N922_9BRAD</name>
<accession>A0A840N922</accession>
<feature type="compositionally biased region" description="Basic residues" evidence="1">
    <location>
        <begin position="44"/>
        <end position="68"/>
    </location>
</feature>
<evidence type="ECO:0000256" key="1">
    <source>
        <dbReference type="SAM" id="MobiDB-lite"/>
    </source>
</evidence>
<evidence type="ECO:0000313" key="3">
    <source>
        <dbReference type="Proteomes" id="UP000521227"/>
    </source>
</evidence>
<dbReference type="AlphaFoldDB" id="A0A840N922"/>
<dbReference type="Proteomes" id="UP000521227">
    <property type="component" value="Unassembled WGS sequence"/>
</dbReference>
<gene>
    <name evidence="2" type="ORF">HNQ36_005108</name>
</gene>
<dbReference type="EMBL" id="JACHIJ010000011">
    <property type="protein sequence ID" value="MBB5055097.1"/>
    <property type="molecule type" value="Genomic_DNA"/>
</dbReference>
<evidence type="ECO:0000313" key="2">
    <source>
        <dbReference type="EMBL" id="MBB5055097.1"/>
    </source>
</evidence>
<reference evidence="2 3" key="1">
    <citation type="submission" date="2020-08" db="EMBL/GenBank/DDBJ databases">
        <title>Genomic Encyclopedia of Type Strains, Phase IV (KMG-IV): sequencing the most valuable type-strain genomes for metagenomic binning, comparative biology and taxonomic classification.</title>
        <authorList>
            <person name="Goeker M."/>
        </authorList>
    </citation>
    <scope>NUCLEOTIDE SEQUENCE [LARGE SCALE GENOMIC DNA]</scope>
    <source>
        <strain evidence="2 3">DSM 17498</strain>
    </source>
</reference>
<proteinExistence type="predicted"/>
<protein>
    <submittedName>
        <fullName evidence="2">Uncharacterized protein</fullName>
    </submittedName>
</protein>
<feature type="region of interest" description="Disordered" evidence="1">
    <location>
        <begin position="17"/>
        <end position="68"/>
    </location>
</feature>
<comment type="caution">
    <text evidence="2">The sequence shown here is derived from an EMBL/GenBank/DDBJ whole genome shotgun (WGS) entry which is preliminary data.</text>
</comment>
<sequence length="68" mass="7444">MKNDLIVTTEDSFMEGAMSSFPASDPPSYMAGTAISGAPPTKLQMRKPRRASIRRSLAMRRKSPKSKA</sequence>